<dbReference type="EMBL" id="LJSK01000307">
    <property type="protein sequence ID" value="KPI83942.1"/>
    <property type="molecule type" value="Genomic_DNA"/>
</dbReference>
<dbReference type="InterPro" id="IPR036322">
    <property type="entry name" value="WD40_repeat_dom_sf"/>
</dbReference>
<feature type="coiled-coil region" evidence="8">
    <location>
        <begin position="1575"/>
        <end position="1623"/>
    </location>
</feature>
<feature type="region of interest" description="Disordered" evidence="9">
    <location>
        <begin position="1194"/>
        <end position="1237"/>
    </location>
</feature>
<protein>
    <recommendedName>
        <fullName evidence="12">Cilia- and flagella-associated protein 43</fullName>
    </recommendedName>
</protein>
<dbReference type="GO" id="GO:0005930">
    <property type="term" value="C:axoneme"/>
    <property type="evidence" value="ECO:0007669"/>
    <property type="project" value="UniProtKB-SubCell"/>
</dbReference>
<dbReference type="SUPFAM" id="SSF50978">
    <property type="entry name" value="WD40 repeat-like"/>
    <property type="match status" value="1"/>
</dbReference>
<comment type="subcellular location">
    <subcellularLocation>
        <location evidence="1">Cytoplasm</location>
        <location evidence="1">Cytoskeleton</location>
        <location evidence="1">Cilium axoneme</location>
    </subcellularLocation>
</comment>
<proteinExistence type="predicted"/>
<feature type="compositionally biased region" description="Acidic residues" evidence="9">
    <location>
        <begin position="957"/>
        <end position="970"/>
    </location>
</feature>
<sequence length="1769" mass="193486">MASPVVEKQPKPLHTYPADLQTSSGIIAHYGLDSTRYNSIGYLGNDTVLTSGGKFVLFLHLDSGVIESQDGPADGAVGAVAVHPSRLFYVVGERRPANPLIQAYDWPSKKVSKAFAGGAKVGFSALAFNHDGTRFVSVASGPDYTLAIWNWSTATLLLRSKCFGADVFTVAFSRFDDSLLVSGGEGHLKFWAMANTFTGKKLQGSLGKFGRHEISDVDAFAVLADGKVLSGSDCGDLLLWEGDLIVCTFARSFSVNESGANGVGEAPYDIVTCHDGPIHFVSLQGPYVVTAGDDGFMRYWKLRELEVASGVGLPPYYAPTCVHEVFVGPAFRIRSVALDEEHGRWILMDSFGSVATLQNPLAGGKELNDTVSEAETARTCFQLNGGTLTCAAVSPVLPLAVTGGVDGVLRCYDAVRCVERCRLSGPQDSGGDHVAVAAVKVLAPFSDTTCTRMVVGYADGVLRLVEVAEPSSAIHMSGQWKAHSDGLLTLVVSGDATRLASVSSSGEVFFFEVVTAATQPCVTLQPLGFCTAPLSKPTCATWDANAAGGHGGCFLGYSSGELLSIHAPAPGAVDHASSFAFPCTYELVAIRQRQLPPPKTEAEELDLSVDTAAVLQEEDVGPWPIVFVECLPGDEGIAVGMAKTELAYQYKATIRYPNQLRLPPLPATGVEPPNYVEDPLLNLCYQDCLPEAAFVSPNGSLVVCAAGNRLLLREAANREHLFLLGAAHDSTSGSVTGAFVSHDGGLVISVGTDSMLVTQLRTGSTVPPPLPDAQGVTSQATKAVSSAYVAPAAVAVAPSEELAEAADDAPKLSVQEQKEANDAAKAAAEKAERLQCFLEKLDVVRSEYAGLVDRNEQLPPGQQLSQEEMELDASLMEALEIEKQKRLKDAGKEFVLSTAREDAKTEKLQKRFVSSLLCDRFQVFALEDDFSVASFRLRDPRESIARLEEAVQQLELSDGESATEDNEGCDEGGGATGDGASVQSDAGASAQTQPGVSASSQMLPNQGANAESRTATAGAGSTIGASVKQQLNKMDSRRRERQERRLGNEQLMARMPNPASEDAALARQLELDLKQRGECTFRTDAGYRSEHAFRPTATAKLQRMIALMEDIVRMKSSFNEDLMKLRTEKRETLTAFNELRASCAKVRFQLGLVPSPDVPAMSLTLEEEPESIYVMDREKLEAYNKRKVEERARAEEEKKAQRGFGADLAGAQARERYRGSSATGVSGARRSTAGTTSMRRLTKGSHFASALDRSSRQSTISGFAMRERMDAELKGKLENLKLSPEEKEEREMEKALLERDLNQLEAAVASICVSFNSKLEALRLRRANVDADLSLACGRLTLLFREYQVLLVFRSQDKRLKAALDSVKHEREAIRRAIATHQRDLTTTEERIKQLSAQLKVSNQTAEAFLEEHSPADKLVYMKRLYYRQLKRRRHGEAADDDDDVTSDDEDEDEDDDIGEEVRPPNCSVETWDQMLAYRETRLDITDDIDSAKADVTATRKDLEKGEETVQQLVEKLKSCKHEIEVLEAQKRQELNMLSTVVPLRLSQVRCLDCSARVPSKLYEEPVVVISDGQIEALRQRIYDLADQKQQRREEVSSMAAELQQLRDTRNAARRVYEDWEAKVTEVMLLKFGQHVDLEMLESCGSSWAIESKKEELRHLELKWARAMRKAENQITELRSRLQSKVFENTSLLQKLGDLELERQQADTALSQATSKTVQLYHGNAVASKQERSVLRELIAAQQEEMDALNAEILMLKRKGGHVYSPAMM</sequence>
<keyword evidence="11" id="KW-1185">Reference proteome</keyword>
<dbReference type="Gene3D" id="2.130.10.10">
    <property type="entry name" value="YVTN repeat-like/Quinoprotein amine dehydrogenase"/>
    <property type="match status" value="2"/>
</dbReference>
<feature type="compositionally biased region" description="Polar residues" evidence="9">
    <location>
        <begin position="981"/>
        <end position="1009"/>
    </location>
</feature>
<comment type="caution">
    <text evidence="10">The sequence shown here is derived from an EMBL/GenBank/DDBJ whole genome shotgun (WGS) entry which is preliminary data.</text>
</comment>
<evidence type="ECO:0000256" key="1">
    <source>
        <dbReference type="ARBA" id="ARBA00004430"/>
    </source>
</evidence>
<accession>A0A0N1IIC4</accession>
<dbReference type="PANTHER" id="PTHR14885:SF3">
    <property type="entry name" value="CILIA- AND FLAGELLA-ASSOCIATED PROTEIN 44"/>
    <property type="match status" value="1"/>
</dbReference>
<dbReference type="InterPro" id="IPR001680">
    <property type="entry name" value="WD40_rpt"/>
</dbReference>
<evidence type="ECO:0000256" key="7">
    <source>
        <dbReference type="ARBA" id="ARBA00023273"/>
    </source>
</evidence>
<evidence type="ECO:0000256" key="9">
    <source>
        <dbReference type="SAM" id="MobiDB-lite"/>
    </source>
</evidence>
<organism evidence="10 11">
    <name type="scientific">Leptomonas seymouri</name>
    <dbReference type="NCBI Taxonomy" id="5684"/>
    <lineage>
        <taxon>Eukaryota</taxon>
        <taxon>Discoba</taxon>
        <taxon>Euglenozoa</taxon>
        <taxon>Kinetoplastea</taxon>
        <taxon>Metakinetoplastina</taxon>
        <taxon>Trypanosomatida</taxon>
        <taxon>Trypanosomatidae</taxon>
        <taxon>Leishmaniinae</taxon>
        <taxon>Leptomonas</taxon>
    </lineage>
</organism>
<evidence type="ECO:0008006" key="12">
    <source>
        <dbReference type="Google" id="ProtNLM"/>
    </source>
</evidence>
<dbReference type="VEuPathDB" id="TriTrypDB:Lsey_0307_0100"/>
<evidence type="ECO:0000256" key="2">
    <source>
        <dbReference type="ARBA" id="ARBA00022490"/>
    </source>
</evidence>
<reference evidence="10 11" key="1">
    <citation type="journal article" date="2015" name="PLoS Pathog.">
        <title>Leptomonas seymouri: Adaptations to the Dixenous Life Cycle Analyzed by Genome Sequencing, Transcriptome Profiling and Co-infection with Leishmania donovani.</title>
        <authorList>
            <person name="Kraeva N."/>
            <person name="Butenko A."/>
            <person name="Hlavacova J."/>
            <person name="Kostygov A."/>
            <person name="Myskova J."/>
            <person name="Grybchuk D."/>
            <person name="Lestinova T."/>
            <person name="Votypka J."/>
            <person name="Volf P."/>
            <person name="Opperdoes F."/>
            <person name="Flegontov P."/>
            <person name="Lukes J."/>
            <person name="Yurchenko V."/>
        </authorList>
    </citation>
    <scope>NUCLEOTIDE SEQUENCE [LARGE SCALE GENOMIC DNA]</scope>
    <source>
        <strain evidence="10 11">ATCC 30220</strain>
    </source>
</reference>
<feature type="compositionally biased region" description="Basic and acidic residues" evidence="9">
    <location>
        <begin position="1034"/>
        <end position="1047"/>
    </location>
</feature>
<gene>
    <name evidence="10" type="ORF">ABL78_7022</name>
</gene>
<evidence type="ECO:0000256" key="3">
    <source>
        <dbReference type="ARBA" id="ARBA00022574"/>
    </source>
</evidence>
<keyword evidence="3" id="KW-0853">WD repeat</keyword>
<evidence type="ECO:0000313" key="11">
    <source>
        <dbReference type="Proteomes" id="UP000038009"/>
    </source>
</evidence>
<dbReference type="OMA" id="FIMDRVH"/>
<feature type="region of interest" description="Disordered" evidence="9">
    <location>
        <begin position="955"/>
        <end position="1062"/>
    </location>
</feature>
<keyword evidence="2" id="KW-0963">Cytoplasm</keyword>
<evidence type="ECO:0000256" key="6">
    <source>
        <dbReference type="ARBA" id="ARBA00023212"/>
    </source>
</evidence>
<dbReference type="SMART" id="SM00320">
    <property type="entry name" value="WD40"/>
    <property type="match status" value="7"/>
</dbReference>
<keyword evidence="7" id="KW-0966">Cell projection</keyword>
<feature type="compositionally biased region" description="Acidic residues" evidence="9">
    <location>
        <begin position="1439"/>
        <end position="1459"/>
    </location>
</feature>
<dbReference type="OrthoDB" id="1935234at2759"/>
<feature type="coiled-coil region" evidence="8">
    <location>
        <begin position="1503"/>
        <end position="1537"/>
    </location>
</feature>
<evidence type="ECO:0000256" key="4">
    <source>
        <dbReference type="ARBA" id="ARBA00022737"/>
    </source>
</evidence>
<dbReference type="Proteomes" id="UP000038009">
    <property type="component" value="Unassembled WGS sequence"/>
</dbReference>
<feature type="region of interest" description="Disordered" evidence="9">
    <location>
        <begin position="1436"/>
        <end position="1465"/>
    </location>
</feature>
<evidence type="ECO:0000313" key="10">
    <source>
        <dbReference type="EMBL" id="KPI83942.1"/>
    </source>
</evidence>
<dbReference type="InterPro" id="IPR015943">
    <property type="entry name" value="WD40/YVTN_repeat-like_dom_sf"/>
</dbReference>
<feature type="coiled-coil region" evidence="8">
    <location>
        <begin position="1650"/>
        <end position="1759"/>
    </location>
</feature>
<name>A0A0N1IIC4_LEPSE</name>
<keyword evidence="5 8" id="KW-0175">Coiled coil</keyword>
<keyword evidence="6" id="KW-0206">Cytoskeleton</keyword>
<feature type="compositionally biased region" description="Low complexity" evidence="9">
    <location>
        <begin position="1010"/>
        <end position="1026"/>
    </location>
</feature>
<evidence type="ECO:0000256" key="8">
    <source>
        <dbReference type="SAM" id="Coils"/>
    </source>
</evidence>
<feature type="coiled-coil region" evidence="8">
    <location>
        <begin position="1364"/>
        <end position="1412"/>
    </location>
</feature>
<dbReference type="PANTHER" id="PTHR14885">
    <property type="entry name" value="CILIA- AND FLAGELLA-ASSOCIATED PROTEIN 43-RELATED"/>
    <property type="match status" value="1"/>
</dbReference>
<evidence type="ECO:0000256" key="5">
    <source>
        <dbReference type="ARBA" id="ARBA00023054"/>
    </source>
</evidence>
<keyword evidence="4" id="KW-0677">Repeat</keyword>